<dbReference type="EMBL" id="GBHO01009110">
    <property type="protein sequence ID" value="JAG34494.1"/>
    <property type="molecule type" value="Transcribed_RNA"/>
</dbReference>
<feature type="non-terminal residue" evidence="1">
    <location>
        <position position="1"/>
    </location>
</feature>
<dbReference type="AlphaFoldDB" id="A0A0A9YQM4"/>
<reference evidence="1" key="2">
    <citation type="submission" date="2014-07" db="EMBL/GenBank/DDBJ databases">
        <authorList>
            <person name="Hull J."/>
        </authorList>
    </citation>
    <scope>NUCLEOTIDE SEQUENCE</scope>
</reference>
<protein>
    <submittedName>
        <fullName evidence="1">Succinyl-diaminopimelate desuccinylase</fullName>
    </submittedName>
</protein>
<organism evidence="1">
    <name type="scientific">Lygus hesperus</name>
    <name type="common">Western plant bug</name>
    <dbReference type="NCBI Taxonomy" id="30085"/>
    <lineage>
        <taxon>Eukaryota</taxon>
        <taxon>Metazoa</taxon>
        <taxon>Ecdysozoa</taxon>
        <taxon>Arthropoda</taxon>
        <taxon>Hexapoda</taxon>
        <taxon>Insecta</taxon>
        <taxon>Pterygota</taxon>
        <taxon>Neoptera</taxon>
        <taxon>Paraneoptera</taxon>
        <taxon>Hemiptera</taxon>
        <taxon>Heteroptera</taxon>
        <taxon>Panheteroptera</taxon>
        <taxon>Cimicomorpha</taxon>
        <taxon>Miridae</taxon>
        <taxon>Mirini</taxon>
        <taxon>Lygus</taxon>
    </lineage>
</organism>
<reference evidence="1" key="1">
    <citation type="journal article" date="2014" name="PLoS ONE">
        <title>Transcriptome-Based Identification of ABC Transporters in the Western Tarnished Plant Bug Lygus hesperus.</title>
        <authorList>
            <person name="Hull J.J."/>
            <person name="Chaney K."/>
            <person name="Geib S.M."/>
            <person name="Fabrick J.A."/>
            <person name="Brent C.S."/>
            <person name="Walsh D."/>
            <person name="Lavine L.C."/>
        </authorList>
    </citation>
    <scope>NUCLEOTIDE SEQUENCE</scope>
</reference>
<evidence type="ECO:0000313" key="1">
    <source>
        <dbReference type="EMBL" id="JAG34494.1"/>
    </source>
</evidence>
<accession>A0A0A9YQM4</accession>
<sequence length="101" mass="11577">LLQKVRHFNAKLSDELKKWKLDTTNFYCTLTELIDRARSSYLNVKKGQVTVPTPGNDSNNTYIPSTHLPRIPLPVFSGKIEDWSEYYSLFTSLVDKDPSLA</sequence>
<gene>
    <name evidence="1" type="primary">dapE_1</name>
    <name evidence="1" type="ORF">CM83_105107</name>
</gene>
<feature type="non-terminal residue" evidence="1">
    <location>
        <position position="101"/>
    </location>
</feature>
<name>A0A0A9YQM4_LYGHE</name>
<proteinExistence type="predicted"/>